<feature type="domain" description="Glucose/Sorbosone dehydrogenase" evidence="1">
    <location>
        <begin position="43"/>
        <end position="384"/>
    </location>
</feature>
<dbReference type="SUPFAM" id="SSF50952">
    <property type="entry name" value="Soluble quinoprotein glucose dehydrogenase"/>
    <property type="match status" value="1"/>
</dbReference>
<dbReference type="AlphaFoldDB" id="A0ABD6D7R6"/>
<evidence type="ECO:0000313" key="3">
    <source>
        <dbReference type="Proteomes" id="UP001597052"/>
    </source>
</evidence>
<dbReference type="EMBL" id="JBHUDM010000002">
    <property type="protein sequence ID" value="MFD1642043.1"/>
    <property type="molecule type" value="Genomic_DNA"/>
</dbReference>
<dbReference type="Gene3D" id="2.120.10.30">
    <property type="entry name" value="TolB, C-terminal domain"/>
    <property type="match status" value="1"/>
</dbReference>
<proteinExistence type="predicted"/>
<keyword evidence="3" id="KW-1185">Reference proteome</keyword>
<name>A0ABD6D7R6_9EURY</name>
<reference evidence="2 3" key="1">
    <citation type="journal article" date="2019" name="Int. J. Syst. Evol. Microbiol.">
        <title>The Global Catalogue of Microorganisms (GCM) 10K type strain sequencing project: providing services to taxonomists for standard genome sequencing and annotation.</title>
        <authorList>
            <consortium name="The Broad Institute Genomics Platform"/>
            <consortium name="The Broad Institute Genome Sequencing Center for Infectious Disease"/>
            <person name="Wu L."/>
            <person name="Ma J."/>
        </authorList>
    </citation>
    <scope>NUCLEOTIDE SEQUENCE [LARGE SCALE GENOMIC DNA]</scope>
    <source>
        <strain evidence="2 3">CGMCC 1.10593</strain>
    </source>
</reference>
<dbReference type="Pfam" id="PF07995">
    <property type="entry name" value="GSDH"/>
    <property type="match status" value="1"/>
</dbReference>
<dbReference type="EC" id="1.1.5.-" evidence="2"/>
<dbReference type="InterPro" id="IPR011042">
    <property type="entry name" value="6-blade_b-propeller_TolB-like"/>
</dbReference>
<organism evidence="2 3">
    <name type="scientific">Halohasta litorea</name>
    <dbReference type="NCBI Taxonomy" id="869891"/>
    <lineage>
        <taxon>Archaea</taxon>
        <taxon>Methanobacteriati</taxon>
        <taxon>Methanobacteriota</taxon>
        <taxon>Stenosarchaea group</taxon>
        <taxon>Halobacteria</taxon>
        <taxon>Halobacteriales</taxon>
        <taxon>Haloferacaceae</taxon>
        <taxon>Halohasta</taxon>
    </lineage>
</organism>
<sequence length="388" mass="41653">MKRRRYVSVVGAAAFGGTAGCLGSGSDTALPAGVVAETVTEELSNPWGLAFLPGDSRLVVTERDTGRLVLVDREDGTQTAIDGVPSVDSAGQGGLLDAAIHPDFPAEPWLYLTYSAATGDGRTTTHLGRGRLDPDAATLSAFDVLHAAEPFLDRVNHYGSRVVFGADRLVYLSVGDRQFKDFGPDHVAQDLSNDLGTILRFEPDGSIPDDNPFVDTSEARDPIYSYGHRNPQGLTVHPETGALWESEHGERDGDELNVIEAGGNYGWPVATYACEYGTDQPIGDPPAERADLIPPVYYWECGSGGFPPAGMTFYDGPISEWQGDLFVGNLAGTYLGRFVVDGTDVTEREPLLADRDWRIRAVETAPKTGHLYVAVDAGSAPLVRLQPE</sequence>
<keyword evidence="2" id="KW-0560">Oxidoreductase</keyword>
<dbReference type="GO" id="GO:0016491">
    <property type="term" value="F:oxidoreductase activity"/>
    <property type="evidence" value="ECO:0007669"/>
    <property type="project" value="UniProtKB-KW"/>
</dbReference>
<dbReference type="RefSeq" id="WP_256395581.1">
    <property type="nucleotide sequence ID" value="NZ_JANHDJ010000002.1"/>
</dbReference>
<protein>
    <submittedName>
        <fullName evidence="2">PQQ-dependent sugar dehydrogenase</fullName>
        <ecNumber evidence="2">1.1.5.-</ecNumber>
    </submittedName>
</protein>
<evidence type="ECO:0000259" key="1">
    <source>
        <dbReference type="Pfam" id="PF07995"/>
    </source>
</evidence>
<dbReference type="InterPro" id="IPR011041">
    <property type="entry name" value="Quinoprot_gluc/sorb_DH_b-prop"/>
</dbReference>
<comment type="caution">
    <text evidence="2">The sequence shown here is derived from an EMBL/GenBank/DDBJ whole genome shotgun (WGS) entry which is preliminary data.</text>
</comment>
<dbReference type="InterPro" id="IPR012938">
    <property type="entry name" value="Glc/Sorbosone_DH"/>
</dbReference>
<gene>
    <name evidence="2" type="ORF">ACFSBW_09185</name>
</gene>
<dbReference type="PANTHER" id="PTHR19328:SF75">
    <property type="entry name" value="ALDOSE SUGAR DEHYDROGENASE YLII"/>
    <property type="match status" value="1"/>
</dbReference>
<dbReference type="PANTHER" id="PTHR19328">
    <property type="entry name" value="HEDGEHOG-INTERACTING PROTEIN"/>
    <property type="match status" value="1"/>
</dbReference>
<evidence type="ECO:0000313" key="2">
    <source>
        <dbReference type="EMBL" id="MFD1642043.1"/>
    </source>
</evidence>
<accession>A0ABD6D7R6</accession>
<dbReference type="PROSITE" id="PS51257">
    <property type="entry name" value="PROKAR_LIPOPROTEIN"/>
    <property type="match status" value="1"/>
</dbReference>
<dbReference type="Proteomes" id="UP001597052">
    <property type="component" value="Unassembled WGS sequence"/>
</dbReference>